<dbReference type="GO" id="GO:0003697">
    <property type="term" value="F:single-stranded DNA binding"/>
    <property type="evidence" value="ECO:0007669"/>
    <property type="project" value="InterPro"/>
</dbReference>
<keyword evidence="4" id="KW-1185">Reference proteome</keyword>
<feature type="domain" description="SprT-like" evidence="2">
    <location>
        <begin position="18"/>
        <end position="136"/>
    </location>
</feature>
<dbReference type="Proteomes" id="UP000026960">
    <property type="component" value="Chromosome 9"/>
</dbReference>
<feature type="region of interest" description="Disordered" evidence="1">
    <location>
        <begin position="544"/>
        <end position="598"/>
    </location>
</feature>
<feature type="region of interest" description="Disordered" evidence="1">
    <location>
        <begin position="318"/>
        <end position="358"/>
    </location>
</feature>
<reference evidence="3" key="1">
    <citation type="journal article" date="2009" name="Rice">
        <title>De Novo Next Generation Sequencing of Plant Genomes.</title>
        <authorList>
            <person name="Rounsley S."/>
            <person name="Marri P.R."/>
            <person name="Yu Y."/>
            <person name="He R."/>
            <person name="Sisneros N."/>
            <person name="Goicoechea J.L."/>
            <person name="Lee S.J."/>
            <person name="Angelova A."/>
            <person name="Kudrna D."/>
            <person name="Luo M."/>
            <person name="Affourtit J."/>
            <person name="Desany B."/>
            <person name="Knight J."/>
            <person name="Niazi F."/>
            <person name="Egholm M."/>
            <person name="Wing R.A."/>
        </authorList>
    </citation>
    <scope>NUCLEOTIDE SEQUENCE [LARGE SCALE GENOMIC DNA]</scope>
    <source>
        <strain evidence="3">cv. IRGC 105608</strain>
    </source>
</reference>
<feature type="region of interest" description="Disordered" evidence="1">
    <location>
        <begin position="643"/>
        <end position="670"/>
    </location>
</feature>
<evidence type="ECO:0000313" key="4">
    <source>
        <dbReference type="Proteomes" id="UP000026960"/>
    </source>
</evidence>
<feature type="compositionally biased region" description="Low complexity" evidence="1">
    <location>
        <begin position="384"/>
        <end position="395"/>
    </location>
</feature>
<feature type="compositionally biased region" description="Polar residues" evidence="1">
    <location>
        <begin position="323"/>
        <end position="335"/>
    </location>
</feature>
<dbReference type="PANTHER" id="PTHR21220:SF2">
    <property type="entry name" value="OS09G0407300 PROTEIN"/>
    <property type="match status" value="1"/>
</dbReference>
<protein>
    <recommendedName>
        <fullName evidence="2">SprT-like domain-containing protein</fullName>
    </recommendedName>
</protein>
<proteinExistence type="predicted"/>
<feature type="region of interest" description="Disordered" evidence="1">
    <location>
        <begin position="274"/>
        <end position="297"/>
    </location>
</feature>
<dbReference type="HOGENOM" id="CLU_027919_0_0_1"/>
<dbReference type="AlphaFoldDB" id="A0A0D3H6Q6"/>
<dbReference type="Gramene" id="OBART09G09870.1">
    <property type="protein sequence ID" value="OBART09G09870.1"/>
    <property type="gene ID" value="OBART09G09870"/>
</dbReference>
<dbReference type="PaxDb" id="65489-OBART09G09870.1"/>
<accession>A0A0D3H6Q6</accession>
<dbReference type="PANTHER" id="PTHR21220">
    <property type="entry name" value="DNA-DEPENDENT METALLOPROTEASE SPRTN"/>
    <property type="match status" value="1"/>
</dbReference>
<evidence type="ECO:0000313" key="3">
    <source>
        <dbReference type="EnsemblPlants" id="OBART09G09870.1"/>
    </source>
</evidence>
<name>A0A0D3H6Q6_9ORYZ</name>
<feature type="region of interest" description="Disordered" evidence="1">
    <location>
        <begin position="445"/>
        <end position="505"/>
    </location>
</feature>
<dbReference type="GO" id="GO:0004222">
    <property type="term" value="F:metalloendopeptidase activity"/>
    <property type="evidence" value="ECO:0007669"/>
    <property type="project" value="InterPro"/>
</dbReference>
<feature type="compositionally biased region" description="Polar residues" evidence="1">
    <location>
        <begin position="579"/>
        <end position="588"/>
    </location>
</feature>
<evidence type="ECO:0000256" key="1">
    <source>
        <dbReference type="SAM" id="MobiDB-lite"/>
    </source>
</evidence>
<evidence type="ECO:0000259" key="2">
    <source>
        <dbReference type="Pfam" id="PF10263"/>
    </source>
</evidence>
<organism evidence="3">
    <name type="scientific">Oryza barthii</name>
    <dbReference type="NCBI Taxonomy" id="65489"/>
    <lineage>
        <taxon>Eukaryota</taxon>
        <taxon>Viridiplantae</taxon>
        <taxon>Streptophyta</taxon>
        <taxon>Embryophyta</taxon>
        <taxon>Tracheophyta</taxon>
        <taxon>Spermatophyta</taxon>
        <taxon>Magnoliopsida</taxon>
        <taxon>Liliopsida</taxon>
        <taxon>Poales</taxon>
        <taxon>Poaceae</taxon>
        <taxon>BOP clade</taxon>
        <taxon>Oryzoideae</taxon>
        <taxon>Oryzeae</taxon>
        <taxon>Oryzinae</taxon>
        <taxon>Oryza</taxon>
    </lineage>
</organism>
<feature type="region of interest" description="Disordered" evidence="1">
    <location>
        <begin position="378"/>
        <end position="425"/>
    </location>
</feature>
<dbReference type="InterPro" id="IPR006640">
    <property type="entry name" value="SprT-like_domain"/>
</dbReference>
<feature type="compositionally biased region" description="Low complexity" evidence="1">
    <location>
        <begin position="654"/>
        <end position="670"/>
    </location>
</feature>
<dbReference type="GO" id="GO:0006974">
    <property type="term" value="P:DNA damage response"/>
    <property type="evidence" value="ECO:0007669"/>
    <property type="project" value="InterPro"/>
</dbReference>
<dbReference type="Pfam" id="PF10263">
    <property type="entry name" value="SprT-like"/>
    <property type="match status" value="1"/>
</dbReference>
<dbReference type="GO" id="GO:0031593">
    <property type="term" value="F:polyubiquitin modification-dependent protein binding"/>
    <property type="evidence" value="ECO:0007669"/>
    <property type="project" value="TreeGrafter"/>
</dbReference>
<reference evidence="3" key="2">
    <citation type="submission" date="2015-03" db="UniProtKB">
        <authorList>
            <consortium name="EnsemblPlants"/>
        </authorList>
    </citation>
    <scope>IDENTIFICATION</scope>
</reference>
<dbReference type="InterPro" id="IPR044245">
    <property type="entry name" value="Spartan"/>
</dbReference>
<dbReference type="STRING" id="65489.A0A0D3H6Q6"/>
<sequence>MERVEDPDLEDPNPDVGELFSHYDGLYFRGALAGAGFSVQWSSPPSRMAGSFGSCTFGKPDNTITLSETVLKYRSSIDMKNALLHQMIHAILFVKHHRKDCRGHGPIFRAWMTAINTCSIDDHQRPPDGYNITTRHDFSPDKSTRSLSGFLWKCEYCGNTLVRATNIGAPSDACCIENVDNCSTCGNMLCHWHNHKMNCGGTYTKMGTSTSAEVQNNVQGTKRCPTDMKMAKSQRTIRKPESPDSDGLQEKATVMKQKAEGELLALVAGSNVKLTGSNSSKKGVKRHRPEDTQDTNAMLSTPLKNLKLGLDLVSSGKHRVSSIVGSNNTKSSRGSASRKQRKRHSPENVQKSSVLPALSQKKLKLKEDLVVSGKNEPLSLVNFSNGKSAGSNSSKKVSKQHELEGVQKSCVQPASPPRKPRQDLVASVKTEISCLASRSDAKVLRGSSSKCAGNQHEPADIQKSIALPSASESKLKRQNENSSSTKAGMQDKPRGTQKTIDLPASPQTKLKQLVLQKQKRQCGTRKSATEQFAVISAWLNYYESEGSSGSTEPLVNKRTERRRIARNRITYTRSRKQNARGNASIKSQPSEDDSSQAKAAAPCLEIVVSTPSEQVVNQSPGCQSQSPAPYLAIVPFDAAHDMVPLQSADPPGLTDDPTITSGIIDISDDD</sequence>
<dbReference type="EnsemblPlants" id="OBART09G09870.1">
    <property type="protein sequence ID" value="OBART09G09870.1"/>
    <property type="gene ID" value="OBART09G09870"/>
</dbReference>
<dbReference type="GO" id="GO:0005634">
    <property type="term" value="C:nucleus"/>
    <property type="evidence" value="ECO:0007669"/>
    <property type="project" value="TreeGrafter"/>
</dbReference>
<dbReference type="eggNOG" id="KOG3931">
    <property type="taxonomic scope" value="Eukaryota"/>
</dbReference>